<evidence type="ECO:0000256" key="2">
    <source>
        <dbReference type="ARBA" id="ARBA00023015"/>
    </source>
</evidence>
<dbReference type="GO" id="GO:0000976">
    <property type="term" value="F:transcription cis-regulatory region binding"/>
    <property type="evidence" value="ECO:0007669"/>
    <property type="project" value="TreeGrafter"/>
</dbReference>
<feature type="domain" description="HTH lysR-type" evidence="5">
    <location>
        <begin position="1"/>
        <end position="58"/>
    </location>
</feature>
<dbReference type="KEGG" id="pms:KNP414_02284"/>
<dbReference type="GO" id="GO:0003700">
    <property type="term" value="F:DNA-binding transcription factor activity"/>
    <property type="evidence" value="ECO:0007669"/>
    <property type="project" value="InterPro"/>
</dbReference>
<dbReference type="SUPFAM" id="SSF46785">
    <property type="entry name" value="Winged helix' DNA-binding domain"/>
    <property type="match status" value="1"/>
</dbReference>
<dbReference type="Pfam" id="PF00126">
    <property type="entry name" value="HTH_1"/>
    <property type="match status" value="1"/>
</dbReference>
<dbReference type="PATRIC" id="fig|1036673.3.peg.2052"/>
<protein>
    <submittedName>
        <fullName evidence="6">Transcriptional regulator</fullName>
    </submittedName>
</protein>
<dbReference type="SUPFAM" id="SSF53850">
    <property type="entry name" value="Periplasmic binding protein-like II"/>
    <property type="match status" value="1"/>
</dbReference>
<dbReference type="InterPro" id="IPR036390">
    <property type="entry name" value="WH_DNA-bd_sf"/>
</dbReference>
<sequence>MEERDWTILHLLHEHKNITKTAQLLYLSQPALTKRLMHIEQEFGVKIVNRGIRGVHFTPQGEYLAKRAEELLAAFREIRENVTNLNQDIAGTLRLGVSNYFGKYELPPLLKLFREQYPRVDYQLETAFSKDVFTMVYNHDIHIGFVRGDYSWPGEKRLLFREKVWIVSKDEIDLEGLPQAPRIDYFTDPLFKTMIDRWWADHYTKAASVAMKVDRADTCREMVKNGLGYSFLPTRFLKDMGDVHTAEMKDKNGEPLIRETWMFYHPEARENRVVNAFVEFIEHTDLEDMELSQD</sequence>
<evidence type="ECO:0000256" key="1">
    <source>
        <dbReference type="ARBA" id="ARBA00009437"/>
    </source>
</evidence>
<evidence type="ECO:0000256" key="4">
    <source>
        <dbReference type="ARBA" id="ARBA00023163"/>
    </source>
</evidence>
<dbReference type="InterPro" id="IPR005119">
    <property type="entry name" value="LysR_subst-bd"/>
</dbReference>
<dbReference type="Pfam" id="PF03466">
    <property type="entry name" value="LysR_substrate"/>
    <property type="match status" value="1"/>
</dbReference>
<dbReference type="EMBL" id="CP002869">
    <property type="protein sequence ID" value="AEI40845.1"/>
    <property type="molecule type" value="Genomic_DNA"/>
</dbReference>
<keyword evidence="4" id="KW-0804">Transcription</keyword>
<comment type="similarity">
    <text evidence="1">Belongs to the LysR transcriptional regulatory family.</text>
</comment>
<dbReference type="PROSITE" id="PS50931">
    <property type="entry name" value="HTH_LYSR"/>
    <property type="match status" value="1"/>
</dbReference>
<dbReference type="InterPro" id="IPR036388">
    <property type="entry name" value="WH-like_DNA-bd_sf"/>
</dbReference>
<evidence type="ECO:0000313" key="6">
    <source>
        <dbReference type="EMBL" id="AEI40845.1"/>
    </source>
</evidence>
<accession>F8F7U1</accession>
<dbReference type="CDD" id="cd05466">
    <property type="entry name" value="PBP2_LTTR_substrate"/>
    <property type="match status" value="1"/>
</dbReference>
<dbReference type="InterPro" id="IPR000847">
    <property type="entry name" value="LysR_HTH_N"/>
</dbReference>
<dbReference type="PANTHER" id="PTHR30126:SF78">
    <property type="entry name" value="HTH LYSR-TYPE DOMAIN-CONTAINING PROTEIN"/>
    <property type="match status" value="1"/>
</dbReference>
<dbReference type="PRINTS" id="PR00039">
    <property type="entry name" value="HTHLYSR"/>
</dbReference>
<keyword evidence="3" id="KW-0238">DNA-binding</keyword>
<evidence type="ECO:0000259" key="5">
    <source>
        <dbReference type="PROSITE" id="PS50931"/>
    </source>
</evidence>
<dbReference type="HOGENOM" id="CLU_039613_6_2_9"/>
<reference evidence="6 7" key="2">
    <citation type="journal article" date="2013" name="Genome Announc.">
        <title>Genome Sequence of Growth-Improving Paenibacillus mucilaginosus Strain KNP414.</title>
        <authorList>
            <person name="Lu J.J."/>
            <person name="Wang J.F."/>
            <person name="Hu X.F."/>
        </authorList>
    </citation>
    <scope>NUCLEOTIDE SEQUENCE [LARGE SCALE GENOMIC DNA]</scope>
    <source>
        <strain evidence="6 7">KNP414</strain>
    </source>
</reference>
<evidence type="ECO:0000313" key="7">
    <source>
        <dbReference type="Proteomes" id="UP000006620"/>
    </source>
</evidence>
<keyword evidence="2" id="KW-0805">Transcription regulation</keyword>
<dbReference type="Proteomes" id="UP000006620">
    <property type="component" value="Chromosome"/>
</dbReference>
<proteinExistence type="inferred from homology"/>
<dbReference type="RefSeq" id="WP_013916006.1">
    <property type="nucleotide sequence ID" value="NC_015690.1"/>
</dbReference>
<evidence type="ECO:0000256" key="3">
    <source>
        <dbReference type="ARBA" id="ARBA00023125"/>
    </source>
</evidence>
<dbReference type="Gene3D" id="1.10.10.10">
    <property type="entry name" value="Winged helix-like DNA-binding domain superfamily/Winged helix DNA-binding domain"/>
    <property type="match status" value="1"/>
</dbReference>
<dbReference type="PANTHER" id="PTHR30126">
    <property type="entry name" value="HTH-TYPE TRANSCRIPTIONAL REGULATOR"/>
    <property type="match status" value="1"/>
</dbReference>
<dbReference type="Gene3D" id="3.40.190.290">
    <property type="match status" value="1"/>
</dbReference>
<name>F8F7U1_PAEMK</name>
<dbReference type="AlphaFoldDB" id="F8F7U1"/>
<reference evidence="7" key="1">
    <citation type="submission" date="2011-06" db="EMBL/GenBank/DDBJ databases">
        <title>Complete genome sequence of Paenibacillus mucilaginosus KNP414.</title>
        <authorList>
            <person name="Wang J."/>
            <person name="Hu S."/>
            <person name="Hu X."/>
            <person name="Zhang B."/>
            <person name="Dong D."/>
            <person name="Zhang S."/>
            <person name="Zhao K."/>
            <person name="Wu D."/>
        </authorList>
    </citation>
    <scope>NUCLEOTIDE SEQUENCE [LARGE SCALE GENOMIC DNA]</scope>
    <source>
        <strain evidence="7">KNP414</strain>
    </source>
</reference>
<organism evidence="6 7">
    <name type="scientific">Paenibacillus mucilaginosus (strain KNP414)</name>
    <dbReference type="NCBI Taxonomy" id="1036673"/>
    <lineage>
        <taxon>Bacteria</taxon>
        <taxon>Bacillati</taxon>
        <taxon>Bacillota</taxon>
        <taxon>Bacilli</taxon>
        <taxon>Bacillales</taxon>
        <taxon>Paenibacillaceae</taxon>
        <taxon>Paenibacillus</taxon>
    </lineage>
</organism>
<gene>
    <name evidence="6" type="ordered locus">KNP414_02284</name>
</gene>